<accession>A0A1D2QSV2</accession>
<evidence type="ECO:0000313" key="2">
    <source>
        <dbReference type="EMBL" id="ODS24633.1"/>
    </source>
</evidence>
<evidence type="ECO:0000313" key="3">
    <source>
        <dbReference type="Proteomes" id="UP000242502"/>
    </source>
</evidence>
<proteinExistence type="predicted"/>
<name>A0A1D2QSV2_9GAMM</name>
<dbReference type="STRING" id="62101.AB835_02575"/>
<dbReference type="InterPro" id="IPR018003">
    <property type="entry name" value="Insecticidal_toxin/plasmid_vir"/>
</dbReference>
<evidence type="ECO:0000256" key="1">
    <source>
        <dbReference type="ARBA" id="ARBA00023026"/>
    </source>
</evidence>
<protein>
    <recommendedName>
        <fullName evidence="4">Insecticidal toxin complex protein</fullName>
    </recommendedName>
</protein>
<sequence>MSLDYKTQTIHNQAIPEISSLLAATVLTDRSKMTRAVASAPPLTRSATVATVRAGIMERLTGLGYRSVFDIVAVSRQRFIRRHDISFAGKAADIYDNAVSFANQLAQRQRRQRLRRVNHTRAAKRAHVSTTVPAEVNEGELPAYSDLFPEPWFDFCRSGEVEAIDSPVSYLVELYKFVQQLDVDSSATAVTLDKRRPDIAELLLNSDTTYQEIPELGVVNGVLTLSARRYIDTFVNAGEPVHKVLGETRYPFALPYNLPVNQINLGLAEQDASLSRVIQALDHQLPWNISKVQRDEILLAATLLSPQKMQLLTEDSVFAQTQLTLDRLKVAPYRSASTTETQPDDDLTYHAYVVASEDQQSSVVTGPETLTHTNDPNLSSAATAYEMVTVECRDGEGNNPVILNLRATNVVTYRRAKMRMQPFDNESPYSRQLQLTYVPEDNPDISDTTLANGPYFGHLALHAQKEGDDHGFLTLSFYFALASEGYDQALLLPEAEAFFLNNYGISLEQVPELKQIMFFGQQVSGSIAEVEQMLCQGDYRPIVSPNVQFSNAVFVNGESDKVFPDTYHYGARYINAAQLDPLSIVRTDTGRDMAATSEYRYDRLNRFLRLQRWIGLLHAKLDLLLTAAMQVETDGNPNLVINRNTLRTLGLYHYLNHKYTLEPEVFAAFIEQISPYASSTEVPFFDAIFNEPPLFDTPFVMDNMTFNYRATHDVDDATDAKTVKQICSGLAISTETFLALAPLVQHALNLPEDTLNRSLVVMSMLYRLVNIPQLFHLTPEESLLLMPVLRKQTNTDILSLLLDPVIDDTAIDSLDAIILLEELISWLGQVDMTASQLNVLLNGETAIVTTAGMVTFFNGIVNQLQAGSLLTEASFERPELPQIVDWKAVLASLVADNGLVQTFPLDWGVTEEAYLRSELETIVDKIFEENSSELQGFDSADVTDVLEQIIQQAKSGQENIMATAVANEYGVARELVTLLLRWSASSVTDFATQLLDHSPFIELVDIPQELLDLAYVLLLRTALVQQFSISRNWLFLRIAEPAWLSLPDAQAILPLDEVYLLASYRGLLDSSVYTEEDIQDYLAHANPAVAPLKADDFDFECAQLLANIMDWSATEIADATTEFSPAHATNLLQIDWLRRLQALSVQTGLSATPLIQAAKLNSTSSLFKDYQSVGEAVIAASRTKGDS</sequence>
<dbReference type="AlphaFoldDB" id="A0A1D2QSV2"/>
<dbReference type="Pfam" id="PF03538">
    <property type="entry name" value="VRP1"/>
    <property type="match status" value="1"/>
</dbReference>
<organism evidence="2 3">
    <name type="scientific">Candidatus Endobugula sertula</name>
    <name type="common">Bugula neritina bacterial symbiont</name>
    <dbReference type="NCBI Taxonomy" id="62101"/>
    <lineage>
        <taxon>Bacteria</taxon>
        <taxon>Pseudomonadati</taxon>
        <taxon>Pseudomonadota</taxon>
        <taxon>Gammaproteobacteria</taxon>
        <taxon>Cellvibrionales</taxon>
        <taxon>Cellvibrionaceae</taxon>
        <taxon>Candidatus Endobugula</taxon>
    </lineage>
</organism>
<dbReference type="Proteomes" id="UP000242502">
    <property type="component" value="Unassembled WGS sequence"/>
</dbReference>
<dbReference type="EMBL" id="MDLC01000006">
    <property type="protein sequence ID" value="ODS24633.1"/>
    <property type="molecule type" value="Genomic_DNA"/>
</dbReference>
<evidence type="ECO:0008006" key="4">
    <source>
        <dbReference type="Google" id="ProtNLM"/>
    </source>
</evidence>
<keyword evidence="1" id="KW-0843">Virulence</keyword>
<comment type="caution">
    <text evidence="2">The sequence shown here is derived from an EMBL/GenBank/DDBJ whole genome shotgun (WGS) entry which is preliminary data.</text>
</comment>
<reference evidence="2 3" key="1">
    <citation type="journal article" date="2016" name="Appl. Environ. Microbiol.">
        <title>Lack of Overt Genome Reduction in the Bryostatin-Producing Bryozoan Symbiont "Candidatus Endobugula sertula".</title>
        <authorList>
            <person name="Miller I.J."/>
            <person name="Vanee N."/>
            <person name="Fong S.S."/>
            <person name="Lim-Fong G.E."/>
            <person name="Kwan J.C."/>
        </authorList>
    </citation>
    <scope>NUCLEOTIDE SEQUENCE [LARGE SCALE GENOMIC DNA]</scope>
    <source>
        <strain evidence="2">AB1-4</strain>
    </source>
</reference>
<gene>
    <name evidence="2" type="ORF">AB835_02575</name>
</gene>